<feature type="domain" description="HTH araC/xylS-type" evidence="5">
    <location>
        <begin position="215"/>
        <end position="313"/>
    </location>
</feature>
<dbReference type="STRING" id="445709.ABW99_16720"/>
<dbReference type="InterPro" id="IPR050204">
    <property type="entry name" value="AraC_XylS_family_regulators"/>
</dbReference>
<dbReference type="PATRIC" id="fig|445709.3.peg.3531"/>
<reference evidence="7" key="1">
    <citation type="submission" date="2015-06" db="EMBL/GenBank/DDBJ databases">
        <authorList>
            <person name="Lim Y.L."/>
            <person name="Ee R."/>
            <person name="Yong D."/>
            <person name="How K.Y."/>
            <person name="Yin W.F."/>
            <person name="Chan K.G."/>
        </authorList>
    </citation>
    <scope>NUCLEOTIDE SEQUENCE [LARGE SCALE GENOMIC DNA]</scope>
    <source>
        <strain evidence="7">DSM 25325</strain>
    </source>
</reference>
<organism evidence="6 7">
    <name type="scientific">Pandoraea thiooxydans</name>
    <dbReference type="NCBI Taxonomy" id="445709"/>
    <lineage>
        <taxon>Bacteria</taxon>
        <taxon>Pseudomonadati</taxon>
        <taxon>Pseudomonadota</taxon>
        <taxon>Betaproteobacteria</taxon>
        <taxon>Burkholderiales</taxon>
        <taxon>Burkholderiaceae</taxon>
        <taxon>Pandoraea</taxon>
    </lineage>
</organism>
<dbReference type="InterPro" id="IPR018060">
    <property type="entry name" value="HTH_AraC"/>
</dbReference>
<feature type="region of interest" description="Disordered" evidence="4">
    <location>
        <begin position="305"/>
        <end position="328"/>
    </location>
</feature>
<name>A0A0G3ERB1_9BURK</name>
<dbReference type="PANTHER" id="PTHR46796:SF7">
    <property type="entry name" value="ARAC FAMILY TRANSCRIPTIONAL REGULATOR"/>
    <property type="match status" value="1"/>
</dbReference>
<dbReference type="Proteomes" id="UP000036700">
    <property type="component" value="Chromosome"/>
</dbReference>
<keyword evidence="3" id="KW-0804">Transcription</keyword>
<dbReference type="AlphaFoldDB" id="A0A0G3ERB1"/>
<dbReference type="EMBL" id="CP011568">
    <property type="protein sequence ID" value="AKJ69608.1"/>
    <property type="molecule type" value="Genomic_DNA"/>
</dbReference>
<evidence type="ECO:0000256" key="3">
    <source>
        <dbReference type="ARBA" id="ARBA00023163"/>
    </source>
</evidence>
<dbReference type="PANTHER" id="PTHR46796">
    <property type="entry name" value="HTH-TYPE TRANSCRIPTIONAL ACTIVATOR RHAS-RELATED"/>
    <property type="match status" value="1"/>
</dbReference>
<dbReference type="InterPro" id="IPR032783">
    <property type="entry name" value="AraC_lig"/>
</dbReference>
<dbReference type="OrthoDB" id="9789899at2"/>
<dbReference type="Gene3D" id="1.10.10.60">
    <property type="entry name" value="Homeodomain-like"/>
    <property type="match status" value="1"/>
</dbReference>
<gene>
    <name evidence="6" type="ORF">ABW99_16720</name>
</gene>
<dbReference type="GO" id="GO:0003700">
    <property type="term" value="F:DNA-binding transcription factor activity"/>
    <property type="evidence" value="ECO:0007669"/>
    <property type="project" value="InterPro"/>
</dbReference>
<dbReference type="RefSeq" id="WP_047215523.1">
    <property type="nucleotide sequence ID" value="NZ_CP011568.3"/>
</dbReference>
<dbReference type="SUPFAM" id="SSF46689">
    <property type="entry name" value="Homeodomain-like"/>
    <property type="match status" value="2"/>
</dbReference>
<dbReference type="GO" id="GO:0043565">
    <property type="term" value="F:sequence-specific DNA binding"/>
    <property type="evidence" value="ECO:0007669"/>
    <property type="project" value="InterPro"/>
</dbReference>
<dbReference type="Pfam" id="PF12833">
    <property type="entry name" value="HTH_18"/>
    <property type="match status" value="1"/>
</dbReference>
<evidence type="ECO:0000256" key="2">
    <source>
        <dbReference type="ARBA" id="ARBA00023125"/>
    </source>
</evidence>
<keyword evidence="2" id="KW-0238">DNA-binding</keyword>
<keyword evidence="7" id="KW-1185">Reference proteome</keyword>
<evidence type="ECO:0000259" key="5">
    <source>
        <dbReference type="PROSITE" id="PS01124"/>
    </source>
</evidence>
<dbReference type="Pfam" id="PF12852">
    <property type="entry name" value="Cupin_6"/>
    <property type="match status" value="1"/>
</dbReference>
<keyword evidence="1" id="KW-0805">Transcription regulation</keyword>
<evidence type="ECO:0000313" key="6">
    <source>
        <dbReference type="EMBL" id="AKJ69608.1"/>
    </source>
</evidence>
<evidence type="ECO:0000256" key="1">
    <source>
        <dbReference type="ARBA" id="ARBA00023015"/>
    </source>
</evidence>
<dbReference type="InterPro" id="IPR009057">
    <property type="entry name" value="Homeodomain-like_sf"/>
</dbReference>
<evidence type="ECO:0000256" key="4">
    <source>
        <dbReference type="SAM" id="MobiDB-lite"/>
    </source>
</evidence>
<accession>A0A0G3ERB1</accession>
<proteinExistence type="predicted"/>
<evidence type="ECO:0000313" key="7">
    <source>
        <dbReference type="Proteomes" id="UP000036700"/>
    </source>
</evidence>
<protein>
    <submittedName>
        <fullName evidence="6">AraC family transcriptional regulator</fullName>
    </submittedName>
</protein>
<feature type="compositionally biased region" description="Basic and acidic residues" evidence="4">
    <location>
        <begin position="309"/>
        <end position="320"/>
    </location>
</feature>
<sequence length="328" mass="35195">MSPPMDWLSRLLAMMTVTGELEYRCSYGAPWRTVYEDILPGDMPYHVVLKGTAILEAPGGDAPQRLGPGDIVLLPHGSTHVLHDGSGAPPLPTVERAALSRVTLSENAGGGDRLDMLCGRFRLAAPHDRLMRDYLPQRLVVRAAPAGETPPQTTAAQLAGLLGLMRAESLGDQLGGHALLNALSAALFALTLRLASEAQTPALGLLALAGQPRLAPALTAMFDDPAHPWTLPELAQRCHMSRATLARHFQDKVGRSASDLLTDLRMSLAANALKKPALSTEAVAEIVGYQSVAAFRRAFTQRTGMTPGEWRRHEGRDAAPHENSLQPI</sequence>
<dbReference type="SMART" id="SM00342">
    <property type="entry name" value="HTH_ARAC"/>
    <property type="match status" value="1"/>
</dbReference>
<dbReference type="KEGG" id="ptx:ABW99_16720"/>
<dbReference type="PROSITE" id="PS01124">
    <property type="entry name" value="HTH_ARAC_FAMILY_2"/>
    <property type="match status" value="1"/>
</dbReference>